<evidence type="ECO:0000313" key="2">
    <source>
        <dbReference type="Proteomes" id="UP001235030"/>
    </source>
</evidence>
<dbReference type="RefSeq" id="WP_309165226.1">
    <property type="nucleotide sequence ID" value="NZ_CP101639.1"/>
</dbReference>
<accession>A0ABY9Q9C9</accession>
<evidence type="ECO:0008006" key="3">
    <source>
        <dbReference type="Google" id="ProtNLM"/>
    </source>
</evidence>
<dbReference type="CDD" id="cd21631">
    <property type="entry name" value="RHH_CopG_NikR-like"/>
    <property type="match status" value="1"/>
</dbReference>
<dbReference type="Proteomes" id="UP001235030">
    <property type="component" value="Plasmid pTM2"/>
</dbReference>
<gene>
    <name evidence="1" type="ORF">TEMA_41710</name>
</gene>
<name>A0ABY9Q9C9_9FIRM</name>
<reference evidence="1 2" key="1">
    <citation type="submission" date="2022-07" db="EMBL/GenBank/DDBJ databases">
        <title>Genome sequence of Terrisporobacter mayombei DSM6539.</title>
        <authorList>
            <person name="Boeer T."/>
            <person name="Bengelsdorf F.R."/>
            <person name="Daniel R."/>
            <person name="Poehlein A."/>
        </authorList>
    </citation>
    <scope>NUCLEOTIDE SEQUENCE [LARGE SCALE GENOMIC DNA]</scope>
    <source>
        <strain evidence="1 2">DSM 6539</strain>
        <plasmid evidence="1 2">pTM2</plasmid>
    </source>
</reference>
<protein>
    <recommendedName>
        <fullName evidence="3">Ribbon-helix-helix protein CopG domain-containing protein</fullName>
    </recommendedName>
</protein>
<keyword evidence="2" id="KW-1185">Reference proteome</keyword>
<evidence type="ECO:0000313" key="1">
    <source>
        <dbReference type="EMBL" id="WMT83650.1"/>
    </source>
</evidence>
<dbReference type="EMBL" id="CP101639">
    <property type="protein sequence ID" value="WMT83650.1"/>
    <property type="molecule type" value="Genomic_DNA"/>
</dbReference>
<sequence>MSDKVLLYTYKEVRKLIDVKSERVTFRLSKKELNNFDNLAEARGVKRSEYLREMVLKEIENIPPVKITKEILQDCISDIFNKKGIQIMEIDFKNQNISTLNNGKVLIYRFELIENNTMIRFKNELGVIVFKDKLTHI</sequence>
<keyword evidence="1" id="KW-0614">Plasmid</keyword>
<dbReference type="Pfam" id="PF21983">
    <property type="entry name" value="NikA-like"/>
    <property type="match status" value="1"/>
</dbReference>
<proteinExistence type="predicted"/>
<geneLocation type="plasmid" evidence="1 2">
    <name>pTM2</name>
</geneLocation>
<dbReference type="InterPro" id="IPR053842">
    <property type="entry name" value="NikA-like"/>
</dbReference>
<organism evidence="1 2">
    <name type="scientific">Terrisporobacter mayombei</name>
    <dbReference type="NCBI Taxonomy" id="1541"/>
    <lineage>
        <taxon>Bacteria</taxon>
        <taxon>Bacillati</taxon>
        <taxon>Bacillota</taxon>
        <taxon>Clostridia</taxon>
        <taxon>Peptostreptococcales</taxon>
        <taxon>Peptostreptococcaceae</taxon>
        <taxon>Terrisporobacter</taxon>
    </lineage>
</organism>